<gene>
    <name evidence="2" type="ORF">OGAPHI_004652</name>
</gene>
<reference evidence="2" key="2">
    <citation type="submission" date="2021-01" db="EMBL/GenBank/DDBJ databases">
        <authorList>
            <person name="Schikora-Tamarit M.A."/>
        </authorList>
    </citation>
    <scope>NUCLEOTIDE SEQUENCE</scope>
    <source>
        <strain evidence="2">CBS6075</strain>
    </source>
</reference>
<dbReference type="GO" id="GO:0019901">
    <property type="term" value="F:protein kinase binding"/>
    <property type="evidence" value="ECO:0007669"/>
    <property type="project" value="InterPro"/>
</dbReference>
<feature type="region of interest" description="Disordered" evidence="1">
    <location>
        <begin position="163"/>
        <end position="185"/>
    </location>
</feature>
<feature type="compositionally biased region" description="Polar residues" evidence="1">
    <location>
        <begin position="172"/>
        <end position="185"/>
    </location>
</feature>
<dbReference type="GO" id="GO:0016538">
    <property type="term" value="F:cyclin-dependent protein serine/threonine kinase regulator activity"/>
    <property type="evidence" value="ECO:0007669"/>
    <property type="project" value="TreeGrafter"/>
</dbReference>
<accession>A0A9P8P3A8</accession>
<name>A0A9P8P3A8_9ASCO</name>
<dbReference type="PANTHER" id="PTHR15615">
    <property type="match status" value="1"/>
</dbReference>
<keyword evidence="3" id="KW-1185">Reference proteome</keyword>
<dbReference type="Proteomes" id="UP000769157">
    <property type="component" value="Unassembled WGS sequence"/>
</dbReference>
<evidence type="ECO:0000256" key="1">
    <source>
        <dbReference type="SAM" id="MobiDB-lite"/>
    </source>
</evidence>
<feature type="region of interest" description="Disordered" evidence="1">
    <location>
        <begin position="1"/>
        <end position="45"/>
    </location>
</feature>
<dbReference type="RefSeq" id="XP_046060572.1">
    <property type="nucleotide sequence ID" value="XM_046205753.1"/>
</dbReference>
<dbReference type="InterPro" id="IPR013922">
    <property type="entry name" value="Cyclin_PHO80-like"/>
</dbReference>
<comment type="caution">
    <text evidence="2">The sequence shown here is derived from an EMBL/GenBank/DDBJ whole genome shotgun (WGS) entry which is preliminary data.</text>
</comment>
<dbReference type="OrthoDB" id="5304883at2759"/>
<feature type="compositionally biased region" description="Basic and acidic residues" evidence="1">
    <location>
        <begin position="17"/>
        <end position="34"/>
    </location>
</feature>
<dbReference type="Pfam" id="PF08613">
    <property type="entry name" value="Cyclin"/>
    <property type="match status" value="1"/>
</dbReference>
<feature type="region of interest" description="Disordered" evidence="1">
    <location>
        <begin position="122"/>
        <end position="149"/>
    </location>
</feature>
<organism evidence="2 3">
    <name type="scientific">Ogataea philodendri</name>
    <dbReference type="NCBI Taxonomy" id="1378263"/>
    <lineage>
        <taxon>Eukaryota</taxon>
        <taxon>Fungi</taxon>
        <taxon>Dikarya</taxon>
        <taxon>Ascomycota</taxon>
        <taxon>Saccharomycotina</taxon>
        <taxon>Pichiomycetes</taxon>
        <taxon>Pichiales</taxon>
        <taxon>Pichiaceae</taxon>
        <taxon>Ogataea</taxon>
    </lineage>
</organism>
<dbReference type="AlphaFoldDB" id="A0A9P8P3A8"/>
<dbReference type="GeneID" id="70236617"/>
<dbReference type="EMBL" id="JAEUBE010000327">
    <property type="protein sequence ID" value="KAH3664300.1"/>
    <property type="molecule type" value="Genomic_DNA"/>
</dbReference>
<dbReference type="GO" id="GO:0005634">
    <property type="term" value="C:nucleus"/>
    <property type="evidence" value="ECO:0007669"/>
    <property type="project" value="TreeGrafter"/>
</dbReference>
<reference evidence="2" key="1">
    <citation type="journal article" date="2021" name="Open Biol.">
        <title>Shared evolutionary footprints suggest mitochondrial oxidative damage underlies multiple complex I losses in fungi.</title>
        <authorList>
            <person name="Schikora-Tamarit M.A."/>
            <person name="Marcet-Houben M."/>
            <person name="Nosek J."/>
            <person name="Gabaldon T."/>
        </authorList>
    </citation>
    <scope>NUCLEOTIDE SEQUENCE</scope>
    <source>
        <strain evidence="2">CBS6075</strain>
    </source>
</reference>
<dbReference type="Gene3D" id="1.10.472.10">
    <property type="entry name" value="Cyclin-like"/>
    <property type="match status" value="1"/>
</dbReference>
<protein>
    <submittedName>
        <fullName evidence="2">Uncharacterized protein</fullName>
    </submittedName>
</protein>
<dbReference type="GO" id="GO:0000307">
    <property type="term" value="C:cyclin-dependent protein kinase holoenzyme complex"/>
    <property type="evidence" value="ECO:0007669"/>
    <property type="project" value="UniProtKB-ARBA"/>
</dbReference>
<sequence>MDCSESSQPPSSGDDDTSNREPRVSSRAVSDHGKKGNKFASPSSPKLEHVNVENLLYERLNKLDSLGEITALEALAIFNRLIQNLLRLTSELESNDQLNLNDLLFKKDSSLSDQASTPILIQRKRARSLQNTNREDGGSTEGQNNDLDVPLRKHSRLDFNFSDNEIRPNIPHSEQGTSGAPSGSARSYSQDCIHFRLYRSDFQVEQSLSKKFYLLQAPSLPITTYLERIHHYSNLSTATLLTAAYYLFHMTFNLRPSLGSSLLPLLPPQDSDGTNHKVEMLPVGELNVFRLILTTLRIALKLIEDKNHKQAYFCKVTGIRGVEELFKLELTLLYLLDFNLFINEPGMIRFLFQFRQFDSNLRNNVK</sequence>
<evidence type="ECO:0000313" key="3">
    <source>
        <dbReference type="Proteomes" id="UP000769157"/>
    </source>
</evidence>
<feature type="compositionally biased region" description="Polar residues" evidence="1">
    <location>
        <begin position="1"/>
        <end position="11"/>
    </location>
</feature>
<proteinExistence type="predicted"/>
<dbReference type="PANTHER" id="PTHR15615:SF32">
    <property type="entry name" value="PROTEIN KINASE COMPLEX COMPONENT, PUTATIVE (AFU_ORTHOLOGUE AFUA_2G07660)-RELATED"/>
    <property type="match status" value="1"/>
</dbReference>
<evidence type="ECO:0000313" key="2">
    <source>
        <dbReference type="EMBL" id="KAH3664300.1"/>
    </source>
</evidence>